<dbReference type="Proteomes" id="UP000324748">
    <property type="component" value="Unassembled WGS sequence"/>
</dbReference>
<dbReference type="AlphaFoldDB" id="A0A5B0LPE0"/>
<reference evidence="4 5" key="1">
    <citation type="submission" date="2019-05" db="EMBL/GenBank/DDBJ databases">
        <title>Emergence of the Ug99 lineage of the wheat stem rust pathogen through somatic hybridization.</title>
        <authorList>
            <person name="Li F."/>
            <person name="Upadhyaya N.M."/>
            <person name="Sperschneider J."/>
            <person name="Matny O."/>
            <person name="Nguyen-Phuc H."/>
            <person name="Mago R."/>
            <person name="Raley C."/>
            <person name="Miller M.E."/>
            <person name="Silverstein K.A.T."/>
            <person name="Henningsen E."/>
            <person name="Hirsch C.D."/>
            <person name="Visser B."/>
            <person name="Pretorius Z.A."/>
            <person name="Steffenson B.J."/>
            <person name="Schwessinger B."/>
            <person name="Dodds P.N."/>
            <person name="Figueroa M."/>
        </authorList>
    </citation>
    <scope>NUCLEOTIDE SEQUENCE [LARGE SCALE GENOMIC DNA]</scope>
    <source>
        <strain evidence="2">21-0</strain>
        <strain evidence="3 5">Ug99</strain>
    </source>
</reference>
<keyword evidence="1" id="KW-0732">Signal</keyword>
<evidence type="ECO:0000313" key="3">
    <source>
        <dbReference type="EMBL" id="KAA1132346.1"/>
    </source>
</evidence>
<dbReference type="EMBL" id="VSWC01000196">
    <property type="protein sequence ID" value="KAA1065793.1"/>
    <property type="molecule type" value="Genomic_DNA"/>
</dbReference>
<evidence type="ECO:0000313" key="5">
    <source>
        <dbReference type="Proteomes" id="UP000325313"/>
    </source>
</evidence>
<evidence type="ECO:0000313" key="4">
    <source>
        <dbReference type="Proteomes" id="UP000324748"/>
    </source>
</evidence>
<gene>
    <name evidence="2" type="ORF">PGT21_010264</name>
    <name evidence="3" type="ORF">PGTUg99_006155</name>
</gene>
<feature type="chain" id="PRO_5036137009" evidence="1">
    <location>
        <begin position="23"/>
        <end position="52"/>
    </location>
</feature>
<dbReference type="EMBL" id="VDEP01000082">
    <property type="protein sequence ID" value="KAA1132346.1"/>
    <property type="molecule type" value="Genomic_DNA"/>
</dbReference>
<accession>A0A5B0LPE0</accession>
<organism evidence="2 4">
    <name type="scientific">Puccinia graminis f. sp. tritici</name>
    <dbReference type="NCBI Taxonomy" id="56615"/>
    <lineage>
        <taxon>Eukaryota</taxon>
        <taxon>Fungi</taxon>
        <taxon>Dikarya</taxon>
        <taxon>Basidiomycota</taxon>
        <taxon>Pucciniomycotina</taxon>
        <taxon>Pucciniomycetes</taxon>
        <taxon>Pucciniales</taxon>
        <taxon>Pucciniaceae</taxon>
        <taxon>Puccinia</taxon>
    </lineage>
</organism>
<comment type="caution">
    <text evidence="2">The sequence shown here is derived from an EMBL/GenBank/DDBJ whole genome shotgun (WGS) entry which is preliminary data.</text>
</comment>
<evidence type="ECO:0000256" key="1">
    <source>
        <dbReference type="SAM" id="SignalP"/>
    </source>
</evidence>
<keyword evidence="4" id="KW-1185">Reference proteome</keyword>
<proteinExistence type="predicted"/>
<sequence>MSLLIKSIVLTFSASALTQVSAIKCTEMHPKFNAVCAGRSNGDVWKKGDMST</sequence>
<evidence type="ECO:0000313" key="2">
    <source>
        <dbReference type="EMBL" id="KAA1065793.1"/>
    </source>
</evidence>
<dbReference type="Proteomes" id="UP000325313">
    <property type="component" value="Unassembled WGS sequence"/>
</dbReference>
<protein>
    <submittedName>
        <fullName evidence="2">Uncharacterized protein</fullName>
    </submittedName>
</protein>
<feature type="signal peptide" evidence="1">
    <location>
        <begin position="1"/>
        <end position="22"/>
    </location>
</feature>
<name>A0A5B0LPE0_PUCGR</name>